<organism evidence="3 4">
    <name type="scientific">Ramlibacter alkalitolerans</name>
    <dbReference type="NCBI Taxonomy" id="2039631"/>
    <lineage>
        <taxon>Bacteria</taxon>
        <taxon>Pseudomonadati</taxon>
        <taxon>Pseudomonadota</taxon>
        <taxon>Betaproteobacteria</taxon>
        <taxon>Burkholderiales</taxon>
        <taxon>Comamonadaceae</taxon>
        <taxon>Ramlibacter</taxon>
    </lineage>
</organism>
<feature type="signal peptide" evidence="2">
    <location>
        <begin position="1"/>
        <end position="22"/>
    </location>
</feature>
<keyword evidence="4" id="KW-1185">Reference proteome</keyword>
<dbReference type="Proteomes" id="UP000622707">
    <property type="component" value="Unassembled WGS sequence"/>
</dbReference>
<name>A0ABS1JP45_9BURK</name>
<gene>
    <name evidence="3" type="ORF">JI746_13015</name>
</gene>
<accession>A0ABS1JP45</accession>
<keyword evidence="2" id="KW-0732">Signal</keyword>
<feature type="chain" id="PRO_5046424071" evidence="2">
    <location>
        <begin position="23"/>
        <end position="131"/>
    </location>
</feature>
<proteinExistence type="predicted"/>
<evidence type="ECO:0000313" key="3">
    <source>
        <dbReference type="EMBL" id="MBL0426028.1"/>
    </source>
</evidence>
<feature type="compositionally biased region" description="Low complexity" evidence="1">
    <location>
        <begin position="73"/>
        <end position="99"/>
    </location>
</feature>
<evidence type="ECO:0000256" key="1">
    <source>
        <dbReference type="SAM" id="MobiDB-lite"/>
    </source>
</evidence>
<evidence type="ECO:0000313" key="4">
    <source>
        <dbReference type="Proteomes" id="UP000622707"/>
    </source>
</evidence>
<evidence type="ECO:0000256" key="2">
    <source>
        <dbReference type="SAM" id="SignalP"/>
    </source>
</evidence>
<dbReference type="RefSeq" id="WP_201689990.1">
    <property type="nucleotide sequence ID" value="NZ_JAEQND010000006.1"/>
</dbReference>
<dbReference type="EMBL" id="JAEQND010000006">
    <property type="protein sequence ID" value="MBL0426028.1"/>
    <property type="molecule type" value="Genomic_DNA"/>
</dbReference>
<feature type="region of interest" description="Disordered" evidence="1">
    <location>
        <begin position="26"/>
        <end position="131"/>
    </location>
</feature>
<sequence length="131" mass="13238">MKTPCIRLALLAAACLAGAVHAQSAVAPPPLPIGSQMARPEPGMSEPERKRAVRAHHHKMHHHKDVTRDDSVAAPAGAQPTSAGAAAAATGMGSGAATSVPGGAGTGPGREKTDRGASSFFFGKDKNNKTK</sequence>
<comment type="caution">
    <text evidence="3">The sequence shown here is derived from an EMBL/GenBank/DDBJ whole genome shotgun (WGS) entry which is preliminary data.</text>
</comment>
<reference evidence="3 4" key="1">
    <citation type="journal article" date="2017" name="Int. J. Syst. Evol. Microbiol.">
        <title>Ramlibacter alkalitolerans sp. nov., alkali-tolerant bacterium isolated from soil of ginseng.</title>
        <authorList>
            <person name="Lee D.H."/>
            <person name="Cha C.J."/>
        </authorList>
    </citation>
    <scope>NUCLEOTIDE SEQUENCE [LARGE SCALE GENOMIC DNA]</scope>
    <source>
        <strain evidence="3 4">KACC 19305</strain>
    </source>
</reference>
<feature type="compositionally biased region" description="Basic residues" evidence="1">
    <location>
        <begin position="51"/>
        <end position="65"/>
    </location>
</feature>
<protein>
    <submittedName>
        <fullName evidence="3">Uncharacterized protein</fullName>
    </submittedName>
</protein>